<organism evidence="4 5">
    <name type="scientific">Nepenthes gracilis</name>
    <name type="common">Slender pitcher plant</name>
    <dbReference type="NCBI Taxonomy" id="150966"/>
    <lineage>
        <taxon>Eukaryota</taxon>
        <taxon>Viridiplantae</taxon>
        <taxon>Streptophyta</taxon>
        <taxon>Embryophyta</taxon>
        <taxon>Tracheophyta</taxon>
        <taxon>Spermatophyta</taxon>
        <taxon>Magnoliopsida</taxon>
        <taxon>eudicotyledons</taxon>
        <taxon>Gunneridae</taxon>
        <taxon>Pentapetalae</taxon>
        <taxon>Caryophyllales</taxon>
        <taxon>Nepenthaceae</taxon>
        <taxon>Nepenthes</taxon>
    </lineage>
</organism>
<dbReference type="EMBL" id="BSYO01000033">
    <property type="protein sequence ID" value="GMH27444.1"/>
    <property type="molecule type" value="Genomic_DNA"/>
</dbReference>
<dbReference type="AlphaFoldDB" id="A0AAD3TDS5"/>
<evidence type="ECO:0000313" key="4">
    <source>
        <dbReference type="EMBL" id="GMH27444.1"/>
    </source>
</evidence>
<feature type="region of interest" description="Disordered" evidence="2">
    <location>
        <begin position="183"/>
        <end position="226"/>
    </location>
</feature>
<accession>A0AAD3TDS5</accession>
<protein>
    <recommendedName>
        <fullName evidence="3">B box-type domain-containing protein</fullName>
    </recommendedName>
</protein>
<feature type="domain" description="B box-type" evidence="3">
    <location>
        <begin position="57"/>
        <end position="98"/>
    </location>
</feature>
<dbReference type="InterPro" id="IPR000315">
    <property type="entry name" value="Znf_B-box"/>
</dbReference>
<comment type="caution">
    <text evidence="4">The sequence shown here is derived from an EMBL/GenBank/DDBJ whole genome shotgun (WGS) entry which is preliminary data.</text>
</comment>
<dbReference type="Proteomes" id="UP001279734">
    <property type="component" value="Unassembled WGS sequence"/>
</dbReference>
<reference evidence="4" key="1">
    <citation type="submission" date="2023-05" db="EMBL/GenBank/DDBJ databases">
        <title>Nepenthes gracilis genome sequencing.</title>
        <authorList>
            <person name="Fukushima K."/>
        </authorList>
    </citation>
    <scope>NUCLEOTIDE SEQUENCE</scope>
    <source>
        <strain evidence="4">SING2019-196</strain>
    </source>
</reference>
<name>A0AAD3TDS5_NEPGR</name>
<keyword evidence="1" id="KW-0863">Zinc-finger</keyword>
<feature type="compositionally biased region" description="Basic residues" evidence="2">
    <location>
        <begin position="211"/>
        <end position="220"/>
    </location>
</feature>
<dbReference type="InterPro" id="IPR006734">
    <property type="entry name" value="PLATZ"/>
</dbReference>
<evidence type="ECO:0000313" key="5">
    <source>
        <dbReference type="Proteomes" id="UP001279734"/>
    </source>
</evidence>
<keyword evidence="1" id="KW-0862">Zinc</keyword>
<sequence>MIADFSIFIQPPIFGEIFQISIFLTFFFKFLAADRKVGFEKKPDWLNTLLNCEFYGLCVDHQDLKKNEKNVFCVDCCVCFCKHCITSSDHRHHSHLQICRYVYHDVIRLHDLQKHLDCSKIQAYKINGERAIHLNPRPQSKDTKQSKGKYGASCITCGRHIQDQPNQFCSVACKENFSLEASSRQEGLSLSSAESSKDIRTEMSSSLKPSKQLRKRKGTPRRAPFF</sequence>
<gene>
    <name evidence="4" type="ORF">Nepgr_029287</name>
</gene>
<keyword evidence="1" id="KW-0479">Metal-binding</keyword>
<dbReference type="PANTHER" id="PTHR31065">
    <property type="entry name" value="PLATZ TRANSCRIPTION FACTOR FAMILY PROTEIN"/>
    <property type="match status" value="1"/>
</dbReference>
<evidence type="ECO:0000256" key="1">
    <source>
        <dbReference type="PROSITE-ProRule" id="PRU00024"/>
    </source>
</evidence>
<feature type="compositionally biased region" description="Polar residues" evidence="2">
    <location>
        <begin position="183"/>
        <end position="194"/>
    </location>
</feature>
<dbReference type="PANTHER" id="PTHR31065:SF41">
    <property type="entry name" value="PLATZ TRANSCRIPTION FACTOR FAMILY PROTEIN"/>
    <property type="match status" value="1"/>
</dbReference>
<evidence type="ECO:0000259" key="3">
    <source>
        <dbReference type="PROSITE" id="PS50119"/>
    </source>
</evidence>
<keyword evidence="5" id="KW-1185">Reference proteome</keyword>
<proteinExistence type="predicted"/>
<dbReference type="Pfam" id="PF04640">
    <property type="entry name" value="PLATZ"/>
    <property type="match status" value="1"/>
</dbReference>
<evidence type="ECO:0000256" key="2">
    <source>
        <dbReference type="SAM" id="MobiDB-lite"/>
    </source>
</evidence>
<dbReference type="GO" id="GO:0008270">
    <property type="term" value="F:zinc ion binding"/>
    <property type="evidence" value="ECO:0007669"/>
    <property type="project" value="UniProtKB-KW"/>
</dbReference>
<dbReference type="PROSITE" id="PS50119">
    <property type="entry name" value="ZF_BBOX"/>
    <property type="match status" value="1"/>
</dbReference>